<evidence type="ECO:0000313" key="1">
    <source>
        <dbReference type="EMBL" id="KAJ7323199.1"/>
    </source>
</evidence>
<evidence type="ECO:0000313" key="2">
    <source>
        <dbReference type="Proteomes" id="UP001218218"/>
    </source>
</evidence>
<reference evidence="1" key="1">
    <citation type="submission" date="2023-03" db="EMBL/GenBank/DDBJ databases">
        <title>Massive genome expansion in bonnet fungi (Mycena s.s.) driven by repeated elements and novel gene families across ecological guilds.</title>
        <authorList>
            <consortium name="Lawrence Berkeley National Laboratory"/>
            <person name="Harder C.B."/>
            <person name="Miyauchi S."/>
            <person name="Viragh M."/>
            <person name="Kuo A."/>
            <person name="Thoen E."/>
            <person name="Andreopoulos B."/>
            <person name="Lu D."/>
            <person name="Skrede I."/>
            <person name="Drula E."/>
            <person name="Henrissat B."/>
            <person name="Morin E."/>
            <person name="Kohler A."/>
            <person name="Barry K."/>
            <person name="LaButti K."/>
            <person name="Morin E."/>
            <person name="Salamov A."/>
            <person name="Lipzen A."/>
            <person name="Mereny Z."/>
            <person name="Hegedus B."/>
            <person name="Baldrian P."/>
            <person name="Stursova M."/>
            <person name="Weitz H."/>
            <person name="Taylor A."/>
            <person name="Grigoriev I.V."/>
            <person name="Nagy L.G."/>
            <person name="Martin F."/>
            <person name="Kauserud H."/>
        </authorList>
    </citation>
    <scope>NUCLEOTIDE SEQUENCE</scope>
    <source>
        <strain evidence="1">CBHHK002</strain>
    </source>
</reference>
<dbReference type="EMBL" id="JARIHO010000047">
    <property type="protein sequence ID" value="KAJ7323199.1"/>
    <property type="molecule type" value="Genomic_DNA"/>
</dbReference>
<protein>
    <submittedName>
        <fullName evidence="1">Uncharacterized protein</fullName>
    </submittedName>
</protein>
<comment type="caution">
    <text evidence="1">The sequence shown here is derived from an EMBL/GenBank/DDBJ whole genome shotgun (WGS) entry which is preliminary data.</text>
</comment>
<sequence>MALNVMDIDLVDVLGCHACCNSAVEICSWILIPGTGVPCSVMLPIYLIPRHSHFHSFSGNIVSLLQISNVNACELRPIVVGGGLVGLNAAQTPLERGNRGLSLCIRNQDICLRYKYSRARGFQLRPTKRRKLSHVKDNASLWCMFYPQDQMTLTDSANELLFLTHNSHSIDARKVFTKEQFDAKVAAIFQNTAGHVETPAEDVQILANLLGVSPETLGGTAAGFAKGGEACSHCGRALSFLDIAETGLQAHSKEFLVDVITGKHGYIVNSGHQPFNCHECGSKPPQKPVAYATGKYVYLSQRSRLGVGDLSRVESSHSTRLEVTQVDFESILRIRSKNSSTWRLKSTQFDFGRVDFQIKSTSQVATRLAESRQHYIYLPRAVLSDLTQKTAKNWFQGSQCIRFLTSSLPVKPQTQMRSGNVADLLTCRFSLAEVQTC</sequence>
<proteinExistence type="predicted"/>
<name>A0AAD6ZIH0_9AGAR</name>
<gene>
    <name evidence="1" type="ORF">DFH08DRAFT_817778</name>
</gene>
<dbReference type="AlphaFoldDB" id="A0AAD6ZIH0"/>
<keyword evidence="2" id="KW-1185">Reference proteome</keyword>
<dbReference type="Proteomes" id="UP001218218">
    <property type="component" value="Unassembled WGS sequence"/>
</dbReference>
<accession>A0AAD6ZIH0</accession>
<organism evidence="1 2">
    <name type="scientific">Mycena albidolilacea</name>
    <dbReference type="NCBI Taxonomy" id="1033008"/>
    <lineage>
        <taxon>Eukaryota</taxon>
        <taxon>Fungi</taxon>
        <taxon>Dikarya</taxon>
        <taxon>Basidiomycota</taxon>
        <taxon>Agaricomycotina</taxon>
        <taxon>Agaricomycetes</taxon>
        <taxon>Agaricomycetidae</taxon>
        <taxon>Agaricales</taxon>
        <taxon>Marasmiineae</taxon>
        <taxon>Mycenaceae</taxon>
        <taxon>Mycena</taxon>
    </lineage>
</organism>